<sequence length="360" mass="39988">MEITELLTYAAQQKASDLHLTVGVQPVIRVHGQLIKTSYPVLEREAFHTMLNDILTEDQRSRFDADHELDFSVDLEGVARFRVNAYVTRRGVAAAFRLIAERIPSPQELHLPEQVLELCNLERGLVLVTGPTGSGKSTTLASLIDQINQHRECHIITLEDPIEYVHKHNKSIINQREVGNHTHSFAAALRSALREDPDVILVGEMRDLETIQLAIRAAETGHLVFSTLHTASAGRTLDRIVDVFPSDQQEQIRVQVADIIEAVLAQTLVSTVDRMGQVPAMEVMFASSAIRNLIRENKAFQIPTTIQLSTQVGMQSMDQALVLLARQNLVTAADAEQKALDRDNFKHLMLGKLPPAAGGR</sequence>
<dbReference type="CDD" id="cd01131">
    <property type="entry name" value="PilT"/>
    <property type="match status" value="1"/>
</dbReference>
<protein>
    <submittedName>
        <fullName evidence="3">Type IV pili twitching motility protein PilT</fullName>
    </submittedName>
</protein>
<dbReference type="SUPFAM" id="SSF52540">
    <property type="entry name" value="P-loop containing nucleoside triphosphate hydrolases"/>
    <property type="match status" value="1"/>
</dbReference>
<dbReference type="NCBIfam" id="TIGR01420">
    <property type="entry name" value="pilT_fam"/>
    <property type="match status" value="1"/>
</dbReference>
<dbReference type="InterPro" id="IPR006321">
    <property type="entry name" value="PilT/PilU"/>
</dbReference>
<gene>
    <name evidence="3" type="ORF">AUK40_05275</name>
</gene>
<dbReference type="GO" id="GO:0005524">
    <property type="term" value="F:ATP binding"/>
    <property type="evidence" value="ECO:0007669"/>
    <property type="project" value="InterPro"/>
</dbReference>
<dbReference type="EMBL" id="MNZT01000093">
    <property type="protein sequence ID" value="OIP96144.1"/>
    <property type="molecule type" value="Genomic_DNA"/>
</dbReference>
<dbReference type="Proteomes" id="UP000183245">
    <property type="component" value="Unassembled WGS sequence"/>
</dbReference>
<feature type="domain" description="Bacterial type II secretion system protein E" evidence="2">
    <location>
        <begin position="193"/>
        <end position="207"/>
    </location>
</feature>
<reference evidence="3 4" key="1">
    <citation type="journal article" date="2016" name="Environ. Microbiol.">
        <title>Genomic resolution of a cold subsurface aquifer community provides metabolic insights for novel microbes adapted to high CO concentrations.</title>
        <authorList>
            <person name="Probst A.J."/>
            <person name="Castelle C.J."/>
            <person name="Singh A."/>
            <person name="Brown C.T."/>
            <person name="Anantharaman K."/>
            <person name="Sharon I."/>
            <person name="Hug L.A."/>
            <person name="Burstein D."/>
            <person name="Emerson J.B."/>
            <person name="Thomas B.C."/>
            <person name="Banfield J.F."/>
        </authorList>
    </citation>
    <scope>NUCLEOTIDE SEQUENCE [LARGE SCALE GENOMIC DNA]</scope>
    <source>
        <strain evidence="3">CG2_30_54_11</strain>
    </source>
</reference>
<evidence type="ECO:0000259" key="2">
    <source>
        <dbReference type="PROSITE" id="PS00662"/>
    </source>
</evidence>
<dbReference type="GO" id="GO:0016887">
    <property type="term" value="F:ATP hydrolysis activity"/>
    <property type="evidence" value="ECO:0007669"/>
    <property type="project" value="InterPro"/>
</dbReference>
<dbReference type="InterPro" id="IPR050921">
    <property type="entry name" value="T4SS_GSP_E_ATPase"/>
</dbReference>
<name>A0A1J5IY26_9BACT</name>
<dbReference type="PANTHER" id="PTHR30486">
    <property type="entry name" value="TWITCHING MOTILITY PROTEIN PILT"/>
    <property type="match status" value="1"/>
</dbReference>
<dbReference type="InterPro" id="IPR003593">
    <property type="entry name" value="AAA+_ATPase"/>
</dbReference>
<comment type="similarity">
    <text evidence="1">Belongs to the GSP E family.</text>
</comment>
<comment type="caution">
    <text evidence="3">The sequence shown here is derived from an EMBL/GenBank/DDBJ whole genome shotgun (WGS) entry which is preliminary data.</text>
</comment>
<proteinExistence type="inferred from homology"/>
<evidence type="ECO:0000313" key="4">
    <source>
        <dbReference type="Proteomes" id="UP000183245"/>
    </source>
</evidence>
<dbReference type="InterPro" id="IPR027417">
    <property type="entry name" value="P-loop_NTPase"/>
</dbReference>
<dbReference type="PANTHER" id="PTHR30486:SF6">
    <property type="entry name" value="TYPE IV PILUS RETRACTATION ATPASE PILT"/>
    <property type="match status" value="1"/>
</dbReference>
<evidence type="ECO:0000256" key="1">
    <source>
        <dbReference type="ARBA" id="ARBA00006611"/>
    </source>
</evidence>
<dbReference type="SMART" id="SM00382">
    <property type="entry name" value="AAA"/>
    <property type="match status" value="1"/>
</dbReference>
<dbReference type="InterPro" id="IPR001482">
    <property type="entry name" value="T2SS/T4SS_dom"/>
</dbReference>
<dbReference type="PROSITE" id="PS00662">
    <property type="entry name" value="T2SP_E"/>
    <property type="match status" value="1"/>
</dbReference>
<organism evidence="3 4">
    <name type="scientific">Candidatus Wirthbacteria bacterium CG2_30_54_11</name>
    <dbReference type="NCBI Taxonomy" id="1817892"/>
    <lineage>
        <taxon>Bacteria</taxon>
        <taxon>Candidatus Wirthbacteria</taxon>
    </lineage>
</organism>
<dbReference type="AlphaFoldDB" id="A0A1J5IY26"/>
<dbReference type="Gene3D" id="3.40.50.300">
    <property type="entry name" value="P-loop containing nucleotide triphosphate hydrolases"/>
    <property type="match status" value="1"/>
</dbReference>
<dbReference type="Pfam" id="PF00437">
    <property type="entry name" value="T2SSE"/>
    <property type="match status" value="1"/>
</dbReference>
<dbReference type="Gene3D" id="3.30.450.90">
    <property type="match status" value="1"/>
</dbReference>
<dbReference type="STRING" id="1817892.AUK40_05275"/>
<accession>A0A1J5IY26</accession>
<evidence type="ECO:0000313" key="3">
    <source>
        <dbReference type="EMBL" id="OIP96144.1"/>
    </source>
</evidence>